<dbReference type="RefSeq" id="WP_129004736.1">
    <property type="nucleotide sequence ID" value="NZ_SDHZ01000002.1"/>
</dbReference>
<proteinExistence type="predicted"/>
<organism evidence="1 2">
    <name type="scientific">Filimonas effusa</name>
    <dbReference type="NCBI Taxonomy" id="2508721"/>
    <lineage>
        <taxon>Bacteria</taxon>
        <taxon>Pseudomonadati</taxon>
        <taxon>Bacteroidota</taxon>
        <taxon>Chitinophagia</taxon>
        <taxon>Chitinophagales</taxon>
        <taxon>Chitinophagaceae</taxon>
        <taxon>Filimonas</taxon>
    </lineage>
</organism>
<dbReference type="OrthoDB" id="643345at2"/>
<gene>
    <name evidence="1" type="ORF">ESB13_16520</name>
</gene>
<keyword evidence="2" id="KW-1185">Reference proteome</keyword>
<dbReference type="EMBL" id="SDHZ01000002">
    <property type="protein sequence ID" value="RXK83684.1"/>
    <property type="molecule type" value="Genomic_DNA"/>
</dbReference>
<sequence length="144" mass="15653">MVSIKSGNPATVSKLAQMPSALPEIQPTGAHWGTYTASQSPAYVQNIGLNNAKVHAEGTEIRTAVYSTTGEMKLSTNIDLAVFEIGTEFGAGFTISSAENTYNQYKLDGAMSVQLSSTYYEGEPPMFYFTSSLKCLQWGILRNY</sequence>
<name>A0A4V1MA24_9BACT</name>
<dbReference type="AlphaFoldDB" id="A0A4V1MA24"/>
<reference evidence="1 2" key="1">
    <citation type="submission" date="2019-01" db="EMBL/GenBank/DDBJ databases">
        <title>Filimonas sp. strain TTM-71.</title>
        <authorList>
            <person name="Chen W.-M."/>
        </authorList>
    </citation>
    <scope>NUCLEOTIDE SEQUENCE [LARGE SCALE GENOMIC DNA]</scope>
    <source>
        <strain evidence="1 2">TTM-71</strain>
    </source>
</reference>
<dbReference type="Proteomes" id="UP000290545">
    <property type="component" value="Unassembled WGS sequence"/>
</dbReference>
<protein>
    <submittedName>
        <fullName evidence="1">Uncharacterized protein</fullName>
    </submittedName>
</protein>
<evidence type="ECO:0000313" key="2">
    <source>
        <dbReference type="Proteomes" id="UP000290545"/>
    </source>
</evidence>
<accession>A0A4V1MA24</accession>
<evidence type="ECO:0000313" key="1">
    <source>
        <dbReference type="EMBL" id="RXK83684.1"/>
    </source>
</evidence>
<comment type="caution">
    <text evidence="1">The sequence shown here is derived from an EMBL/GenBank/DDBJ whole genome shotgun (WGS) entry which is preliminary data.</text>
</comment>